<organism evidence="1 2">
    <name type="scientific">Dibothriocephalus latus</name>
    <name type="common">Fish tapeworm</name>
    <name type="synonym">Diphyllobothrium latum</name>
    <dbReference type="NCBI Taxonomy" id="60516"/>
    <lineage>
        <taxon>Eukaryota</taxon>
        <taxon>Metazoa</taxon>
        <taxon>Spiralia</taxon>
        <taxon>Lophotrochozoa</taxon>
        <taxon>Platyhelminthes</taxon>
        <taxon>Cestoda</taxon>
        <taxon>Eucestoda</taxon>
        <taxon>Diphyllobothriidea</taxon>
        <taxon>Diphyllobothriidae</taxon>
        <taxon>Dibothriocephalus</taxon>
    </lineage>
</organism>
<sequence length="273" mass="30218">MEDELLFPASNVFAITESSKECTFIKKFTIMIIRSHALSVDQGDTGVVTTTATTLSSGAIQALILNTITTTRAHCLSPINHYGLTVSSKSLAVSLPPVLAPLPCYLLGAKFAQFMVAFTFAISYSDAVMIFTKMNSIPDNRWPLMWTRSGLLSPTYLESAMKPQSPSIIPALLTDIRSPPASQSLVAYCNVFTMVIDANSDPRTIIRNTLDPAIVARRLRIYPYSARVQQQICLRFALYGCEFKGKCLFSGRYKAIRFSAPRPLVYRLIVQAR</sequence>
<proteinExistence type="predicted"/>
<dbReference type="Proteomes" id="UP000281553">
    <property type="component" value="Unassembled WGS sequence"/>
</dbReference>
<keyword evidence="2" id="KW-1185">Reference proteome</keyword>
<dbReference type="Gene3D" id="2.60.120.260">
    <property type="entry name" value="Galactose-binding domain-like"/>
    <property type="match status" value="1"/>
</dbReference>
<dbReference type="InterPro" id="IPR008979">
    <property type="entry name" value="Galactose-bd-like_sf"/>
</dbReference>
<protein>
    <submittedName>
        <fullName evidence="1">Uncharacterized protein</fullName>
    </submittedName>
</protein>
<accession>A0A3P7LEX6</accession>
<evidence type="ECO:0000313" key="1">
    <source>
        <dbReference type="EMBL" id="VDN15414.1"/>
    </source>
</evidence>
<reference evidence="1 2" key="1">
    <citation type="submission" date="2018-11" db="EMBL/GenBank/DDBJ databases">
        <authorList>
            <consortium name="Pathogen Informatics"/>
        </authorList>
    </citation>
    <scope>NUCLEOTIDE SEQUENCE [LARGE SCALE GENOMIC DNA]</scope>
</reference>
<dbReference type="EMBL" id="UYRU01062436">
    <property type="protein sequence ID" value="VDN15414.1"/>
    <property type="molecule type" value="Genomic_DNA"/>
</dbReference>
<name>A0A3P7LEX6_DIBLA</name>
<evidence type="ECO:0000313" key="2">
    <source>
        <dbReference type="Proteomes" id="UP000281553"/>
    </source>
</evidence>
<dbReference type="SUPFAM" id="SSF49785">
    <property type="entry name" value="Galactose-binding domain-like"/>
    <property type="match status" value="1"/>
</dbReference>
<dbReference type="OrthoDB" id="6071166at2759"/>
<dbReference type="AlphaFoldDB" id="A0A3P7LEX6"/>
<gene>
    <name evidence="1" type="ORF">DILT_LOCUS11245</name>
</gene>